<name>A0A1W1XE63_9NEIS</name>
<proteinExistence type="predicted"/>
<accession>A0A1W1XE63</accession>
<organism evidence="1 2">
    <name type="scientific">Andreprevotia lacus DSM 23236</name>
    <dbReference type="NCBI Taxonomy" id="1121001"/>
    <lineage>
        <taxon>Bacteria</taxon>
        <taxon>Pseudomonadati</taxon>
        <taxon>Pseudomonadota</taxon>
        <taxon>Betaproteobacteria</taxon>
        <taxon>Neisseriales</taxon>
        <taxon>Chitinibacteraceae</taxon>
        <taxon>Andreprevotia</taxon>
    </lineage>
</organism>
<dbReference type="EMBL" id="FWXD01000006">
    <property type="protein sequence ID" value="SMC21928.1"/>
    <property type="molecule type" value="Genomic_DNA"/>
</dbReference>
<dbReference type="OrthoDB" id="8591441at2"/>
<keyword evidence="2" id="KW-1185">Reference proteome</keyword>
<evidence type="ECO:0000313" key="1">
    <source>
        <dbReference type="EMBL" id="SMC21928.1"/>
    </source>
</evidence>
<evidence type="ECO:0000313" key="2">
    <source>
        <dbReference type="Proteomes" id="UP000192761"/>
    </source>
</evidence>
<dbReference type="RefSeq" id="WP_084089952.1">
    <property type="nucleotide sequence ID" value="NZ_FWXD01000006.1"/>
</dbReference>
<dbReference type="AlphaFoldDB" id="A0A1W1XE63"/>
<dbReference type="Proteomes" id="UP000192761">
    <property type="component" value="Unassembled WGS sequence"/>
</dbReference>
<protein>
    <submittedName>
        <fullName evidence="1">Uncharacterized protein</fullName>
    </submittedName>
</protein>
<reference evidence="1 2" key="1">
    <citation type="submission" date="2017-04" db="EMBL/GenBank/DDBJ databases">
        <authorList>
            <person name="Afonso C.L."/>
            <person name="Miller P.J."/>
            <person name="Scott M.A."/>
            <person name="Spackman E."/>
            <person name="Goraichik I."/>
            <person name="Dimitrov K.M."/>
            <person name="Suarez D.L."/>
            <person name="Swayne D.E."/>
        </authorList>
    </citation>
    <scope>NUCLEOTIDE SEQUENCE [LARGE SCALE GENOMIC DNA]</scope>
    <source>
        <strain evidence="1 2">DSM 23236</strain>
    </source>
</reference>
<sequence>MTAPLRIVVASAEMLHWLQQSLSSLNDPMLRWQIADGIEEQEDADDALYLWVNLTLDEFFTRHARNRRGVDLMLAGEPQLASQLGWMIAAGGDLADINLLAPLIDALAPQLPWAWLHAGGPGAGAFAASIYLRSLQQQRAVMQWLASDGGQADPRNAMKHFDPASWQALAMSQQLALQDDAQSYLDWAGERSYSPYHPLQPAWQQTLAQADLPVTQEPAQQVARLLLAIPPLPQN</sequence>
<gene>
    <name evidence="1" type="ORF">SAMN02745857_01282</name>
</gene>